<sequence length="175" mass="18542">MAFLDDMQSLMNRGFASASRAAGATKLKLERADLEKRRRELSAQLGASLYEETRCDERFRSGREGIYDAIAAIDERRATIDGELEELAAQTQIAQIYTCTKCGAQVPSTDSFCAGCGTPVVDIIAAHQSIPQTDTGEIEDGAPLCPACGVPAKAGAVFCVACGARLDESASQTGE</sequence>
<proteinExistence type="predicted"/>
<dbReference type="Proteomes" id="UP000006851">
    <property type="component" value="Chromosome"/>
</dbReference>
<evidence type="ECO:0000313" key="3">
    <source>
        <dbReference type="Proteomes" id="UP000006851"/>
    </source>
</evidence>
<name>F2NB55_CORGP</name>
<dbReference type="EMBL" id="CP002628">
    <property type="protein sequence ID" value="AEB07806.1"/>
    <property type="molecule type" value="Genomic_DNA"/>
</dbReference>
<evidence type="ECO:0000259" key="1">
    <source>
        <dbReference type="Pfam" id="PF12773"/>
    </source>
</evidence>
<gene>
    <name evidence="2" type="ordered locus">Corgl_1710</name>
</gene>
<keyword evidence="3" id="KW-1185">Reference proteome</keyword>
<feature type="domain" description="DZANK-type" evidence="1">
    <location>
        <begin position="99"/>
        <end position="163"/>
    </location>
</feature>
<organism evidence="2 3">
    <name type="scientific">Coriobacterium glomerans (strain ATCC 49209 / DSM 20642 / JCM 10262 / PW2)</name>
    <dbReference type="NCBI Taxonomy" id="700015"/>
    <lineage>
        <taxon>Bacteria</taxon>
        <taxon>Bacillati</taxon>
        <taxon>Actinomycetota</taxon>
        <taxon>Coriobacteriia</taxon>
        <taxon>Coriobacteriales</taxon>
        <taxon>Coriobacteriaceae</taxon>
        <taxon>Coriobacterium</taxon>
    </lineage>
</organism>
<dbReference type="KEGG" id="cgo:Corgl_1710"/>
<protein>
    <recommendedName>
        <fullName evidence="1">DZANK-type domain-containing protein</fullName>
    </recommendedName>
</protein>
<dbReference type="HOGENOM" id="CLU_108504_0_0_11"/>
<dbReference type="AlphaFoldDB" id="F2NB55"/>
<evidence type="ECO:0000313" key="2">
    <source>
        <dbReference type="EMBL" id="AEB07806.1"/>
    </source>
</evidence>
<dbReference type="eggNOG" id="ENOG50333JK">
    <property type="taxonomic scope" value="Bacteria"/>
</dbReference>
<dbReference type="RefSeq" id="WP_013709548.1">
    <property type="nucleotide sequence ID" value="NC_015389.1"/>
</dbReference>
<accession>F2NB55</accession>
<dbReference type="Pfam" id="PF12773">
    <property type="entry name" value="DZR"/>
    <property type="match status" value="1"/>
</dbReference>
<dbReference type="InterPro" id="IPR025874">
    <property type="entry name" value="DZR"/>
</dbReference>
<reference evidence="3" key="1">
    <citation type="journal article" date="2013" name="Stand. Genomic Sci.">
        <title>Complete genome sequence of Coriobacterium glomerans type strain (PW2(T)) from the midgut of Pyrrhocoris apterus L. (red soldier bug).</title>
        <authorList>
            <person name="Stackebrandt E."/>
            <person name="Zeytun A."/>
            <person name="Lapidus A."/>
            <person name="Nolan M."/>
            <person name="Lucas S."/>
            <person name="Hammon N."/>
            <person name="Deshpande S."/>
            <person name="Cheng J.F."/>
            <person name="Tapia R."/>
            <person name="Goodwin L.A."/>
            <person name="Pitluck S."/>
            <person name="Liolios K."/>
            <person name="Pagani I."/>
            <person name="Ivanova N."/>
            <person name="Mavromatis K."/>
            <person name="Mikhailova N."/>
            <person name="Huntemann M."/>
            <person name="Pati A."/>
            <person name="Chen A."/>
            <person name="Palaniappan K."/>
            <person name="Chang Y.J."/>
            <person name="Land M."/>
            <person name="Hauser L."/>
            <person name="Rohde M."/>
            <person name="Pukall R."/>
            <person name="Goker M."/>
            <person name="Detter J.C."/>
            <person name="Woyke T."/>
            <person name="Bristow J."/>
            <person name="Eisen J.A."/>
            <person name="Markowitz V."/>
            <person name="Hugenholtz P."/>
            <person name="Kyrpides N.C."/>
            <person name="Klenk H.P."/>
        </authorList>
    </citation>
    <scope>NUCLEOTIDE SEQUENCE</scope>
    <source>
        <strain evidence="3">ATCC 49209 / DSM 20642 / JCM 10262 / PW2</strain>
    </source>
</reference>
<dbReference type="STRING" id="700015.Corgl_1710"/>